<protein>
    <submittedName>
        <fullName evidence="2">Uncharacterized protein</fullName>
    </submittedName>
</protein>
<evidence type="ECO:0000313" key="3">
    <source>
        <dbReference type="EMBL" id="CAL4784263.1"/>
    </source>
</evidence>
<reference evidence="2" key="1">
    <citation type="submission" date="2022-10" db="EMBL/GenBank/DDBJ databases">
        <authorList>
            <person name="Chen Y."/>
            <person name="Dougan E. K."/>
            <person name="Chan C."/>
            <person name="Rhodes N."/>
            <person name="Thang M."/>
        </authorList>
    </citation>
    <scope>NUCLEOTIDE SEQUENCE</scope>
</reference>
<gene>
    <name evidence="2" type="ORF">C1SCF055_LOCUS23381</name>
</gene>
<dbReference type="Proteomes" id="UP001152797">
    <property type="component" value="Unassembled WGS sequence"/>
</dbReference>
<evidence type="ECO:0000313" key="4">
    <source>
        <dbReference type="Proteomes" id="UP001152797"/>
    </source>
</evidence>
<evidence type="ECO:0000313" key="2">
    <source>
        <dbReference type="EMBL" id="CAI3996951.1"/>
    </source>
</evidence>
<dbReference type="EMBL" id="CAMXCT030002269">
    <property type="protein sequence ID" value="CAL4784263.1"/>
    <property type="molecule type" value="Genomic_DNA"/>
</dbReference>
<organism evidence="2">
    <name type="scientific">Cladocopium goreaui</name>
    <dbReference type="NCBI Taxonomy" id="2562237"/>
    <lineage>
        <taxon>Eukaryota</taxon>
        <taxon>Sar</taxon>
        <taxon>Alveolata</taxon>
        <taxon>Dinophyceae</taxon>
        <taxon>Suessiales</taxon>
        <taxon>Symbiodiniaceae</taxon>
        <taxon>Cladocopium</taxon>
    </lineage>
</organism>
<evidence type="ECO:0000256" key="1">
    <source>
        <dbReference type="SAM" id="MobiDB-lite"/>
    </source>
</evidence>
<sequence>MELPFQQDGGNLDPNDIPAVVEIYSKAAGKWFVGLVVKQDELQRLLTIRFLDDQNERKEKVLSYDAPEVDYFGAHLGWPTPSGVISVPSTTRKGQVSYLDPELKQKFATPELAWQAYLEHHLRGFTARDTPWVESPSKKFAAAAPAPASWSGLERKISANCAKSLDRSDLPKNLFAAASHEDRVRVPRSLEEELAAARFEAMQAVRARHKTAASQGASQGVFRAVGVSTRSAPRVPMSPLVARMQAAQQHTDSELPSPKEAPPESDSEVPEMVQMDKEDWKEVLVSLDSEVKVLEEELMQMPTRSWSSTWLQDSKDLSRWSEKLWTDLGDLRYQVKMLQRSKHYDSEVKQDENNPPFLRRKAVGLHISTYRARQGQEFESLLEEQDALEASLRKLQRCFKGWEERPCEGLPSISSSSPKRPDTAGTVSAPDMVSQPPSKDLELQSLEEELKALDAEDPIFAPNVGSLTGTCPLDFQGSLDLIHENSERLAANPDRIRPRQAESIDLFLAGEHL</sequence>
<name>A0A9P1G2D1_9DINO</name>
<accession>A0A9P1G2D1</accession>
<dbReference type="EMBL" id="CAMXCT010002269">
    <property type="protein sequence ID" value="CAI3996951.1"/>
    <property type="molecule type" value="Genomic_DNA"/>
</dbReference>
<feature type="region of interest" description="Disordered" evidence="1">
    <location>
        <begin position="244"/>
        <end position="272"/>
    </location>
</feature>
<dbReference type="EMBL" id="CAMXCT020002269">
    <property type="protein sequence ID" value="CAL1150326.1"/>
    <property type="molecule type" value="Genomic_DNA"/>
</dbReference>
<reference evidence="3 4" key="2">
    <citation type="submission" date="2024-05" db="EMBL/GenBank/DDBJ databases">
        <authorList>
            <person name="Chen Y."/>
            <person name="Shah S."/>
            <person name="Dougan E. K."/>
            <person name="Thang M."/>
            <person name="Chan C."/>
        </authorList>
    </citation>
    <scope>NUCLEOTIDE SEQUENCE [LARGE SCALE GENOMIC DNA]</scope>
</reference>
<proteinExistence type="predicted"/>
<comment type="caution">
    <text evidence="2">The sequence shown here is derived from an EMBL/GenBank/DDBJ whole genome shotgun (WGS) entry which is preliminary data.</text>
</comment>
<dbReference type="OrthoDB" id="10659633at2759"/>
<feature type="region of interest" description="Disordered" evidence="1">
    <location>
        <begin position="407"/>
        <end position="438"/>
    </location>
</feature>
<dbReference type="AlphaFoldDB" id="A0A9P1G2D1"/>
<keyword evidence="4" id="KW-1185">Reference proteome</keyword>